<name>A0ABD1UYQ5_9LAMI</name>
<feature type="compositionally biased region" description="Basic and acidic residues" evidence="1">
    <location>
        <begin position="185"/>
        <end position="230"/>
    </location>
</feature>
<dbReference type="Proteomes" id="UP001604277">
    <property type="component" value="Unassembled WGS sequence"/>
</dbReference>
<keyword evidence="3" id="KW-1185">Reference proteome</keyword>
<feature type="compositionally biased region" description="Polar residues" evidence="1">
    <location>
        <begin position="434"/>
        <end position="447"/>
    </location>
</feature>
<feature type="region of interest" description="Disordered" evidence="1">
    <location>
        <begin position="171"/>
        <end position="321"/>
    </location>
</feature>
<feature type="compositionally biased region" description="Basic residues" evidence="1">
    <location>
        <begin position="60"/>
        <end position="73"/>
    </location>
</feature>
<evidence type="ECO:0000256" key="1">
    <source>
        <dbReference type="SAM" id="MobiDB-lite"/>
    </source>
</evidence>
<dbReference type="AlphaFoldDB" id="A0ABD1UYQ5"/>
<proteinExistence type="predicted"/>
<dbReference type="PANTHER" id="PTHR34660:SF3">
    <property type="entry name" value="RRM DOMAIN-CONTAINING PROTEIN"/>
    <property type="match status" value="1"/>
</dbReference>
<feature type="compositionally biased region" description="Basic and acidic residues" evidence="1">
    <location>
        <begin position="74"/>
        <end position="96"/>
    </location>
</feature>
<feature type="compositionally biased region" description="Pro residues" evidence="1">
    <location>
        <begin position="1"/>
        <end position="11"/>
    </location>
</feature>
<organism evidence="2 3">
    <name type="scientific">Forsythia ovata</name>
    <dbReference type="NCBI Taxonomy" id="205694"/>
    <lineage>
        <taxon>Eukaryota</taxon>
        <taxon>Viridiplantae</taxon>
        <taxon>Streptophyta</taxon>
        <taxon>Embryophyta</taxon>
        <taxon>Tracheophyta</taxon>
        <taxon>Spermatophyta</taxon>
        <taxon>Magnoliopsida</taxon>
        <taxon>eudicotyledons</taxon>
        <taxon>Gunneridae</taxon>
        <taxon>Pentapetalae</taxon>
        <taxon>asterids</taxon>
        <taxon>lamiids</taxon>
        <taxon>Lamiales</taxon>
        <taxon>Oleaceae</taxon>
        <taxon>Forsythieae</taxon>
        <taxon>Forsythia</taxon>
    </lineage>
</organism>
<sequence length="553" mass="63171">MSRCFPFPPPGFEREHRPEDLGALKEEKLKEKTHKKEKKDKERREGKEKRGKERSDEKRKEKKDRKEKHKDKKEKHGEKKKDKEKDREKDREKNSISDESTVAGKLEESSGEKLHSKGQSKIKSSFTDGAKLATQFLDQNRGKPIRNSLLQGTEESKFVQELDWRIRDDEKGTGSQLLNGISGFGKRDQEAAARADIRDSSGVLAEDKGKNKDKRVESRKLDVQGFRKDFSANTTVQNDAGMAKSKVEAIPKPMEEHKDSRLEGKERSKEKNDDNQGDKHKGTDRDKKVHGKDKEKKKEKKREEKVKGIIENKKSDQGRSNYVGRNDLVGVTSNTSTHLLMDINGSAVDEGNIRKMKDVSTNGFLHESEVRPNKLQRLTPHQLTENGRKFEACQNPNASAPYKQISPYNICSDNEDQRVTGTLKARELCPSKPKPSTASTTVDQIAETSKKSLHQDSEFPNEVLRVPKVENLIAEASRRPPHPDSKYLSEILTVPKMEELQTDDQEWLFYMKDPPSNKPKVGFWGVREDVCVWSEAMYIESADVYALPYVIPY</sequence>
<feature type="compositionally biased region" description="Basic and acidic residues" evidence="1">
    <location>
        <begin position="245"/>
        <end position="317"/>
    </location>
</feature>
<feature type="compositionally biased region" description="Basic and acidic residues" evidence="1">
    <location>
        <begin position="39"/>
        <end position="59"/>
    </location>
</feature>
<feature type="region of interest" description="Disordered" evidence="1">
    <location>
        <begin position="1"/>
        <end position="127"/>
    </location>
</feature>
<dbReference type="EMBL" id="JBFOLJ010000006">
    <property type="protein sequence ID" value="KAL2530184.1"/>
    <property type="molecule type" value="Genomic_DNA"/>
</dbReference>
<feature type="compositionally biased region" description="Basic and acidic residues" evidence="1">
    <location>
        <begin position="12"/>
        <end position="30"/>
    </location>
</feature>
<dbReference type="PANTHER" id="PTHR34660">
    <property type="entry name" value="MYB-LIKE PROTEIN X"/>
    <property type="match status" value="1"/>
</dbReference>
<accession>A0ABD1UYQ5</accession>
<feature type="compositionally biased region" description="Polar residues" evidence="1">
    <location>
        <begin position="117"/>
        <end position="127"/>
    </location>
</feature>
<reference evidence="3" key="1">
    <citation type="submission" date="2024-07" db="EMBL/GenBank/DDBJ databases">
        <title>Two chromosome-level genome assemblies of Korean endemic species Abeliophyllum distichum and Forsythia ovata (Oleaceae).</title>
        <authorList>
            <person name="Jang H."/>
        </authorList>
    </citation>
    <scope>NUCLEOTIDE SEQUENCE [LARGE SCALE GENOMIC DNA]</scope>
</reference>
<feature type="region of interest" description="Disordered" evidence="1">
    <location>
        <begin position="428"/>
        <end position="456"/>
    </location>
</feature>
<evidence type="ECO:0000313" key="2">
    <source>
        <dbReference type="EMBL" id="KAL2530184.1"/>
    </source>
</evidence>
<comment type="caution">
    <text evidence="2">The sequence shown here is derived from an EMBL/GenBank/DDBJ whole genome shotgun (WGS) entry which is preliminary data.</text>
</comment>
<feature type="compositionally biased region" description="Basic and acidic residues" evidence="1">
    <location>
        <begin position="105"/>
        <end position="115"/>
    </location>
</feature>
<evidence type="ECO:0000313" key="3">
    <source>
        <dbReference type="Proteomes" id="UP001604277"/>
    </source>
</evidence>
<protein>
    <submittedName>
        <fullName evidence="2">DNA ligase 1-like</fullName>
    </submittedName>
</protein>
<gene>
    <name evidence="2" type="ORF">Fot_22785</name>
</gene>